<name>A0A6J1R9J6_9HYME</name>
<dbReference type="PANTHER" id="PTHR21137:SF35">
    <property type="entry name" value="ODORANT RECEPTOR 19A-RELATED"/>
    <property type="match status" value="1"/>
</dbReference>
<dbReference type="GO" id="GO:0007165">
    <property type="term" value="P:signal transduction"/>
    <property type="evidence" value="ECO:0007669"/>
    <property type="project" value="UniProtKB-KW"/>
</dbReference>
<keyword evidence="8" id="KW-0675">Receptor</keyword>
<comment type="subcellular location">
    <subcellularLocation>
        <location evidence="1">Cell membrane</location>
        <topology evidence="1">Multi-pass membrane protein</topology>
    </subcellularLocation>
</comment>
<dbReference type="InterPro" id="IPR004117">
    <property type="entry name" value="7tm6_olfct_rcpt"/>
</dbReference>
<evidence type="ECO:0000256" key="4">
    <source>
        <dbReference type="ARBA" id="ARBA00022692"/>
    </source>
</evidence>
<reference evidence="12" key="1">
    <citation type="submission" date="2025-08" db="UniProtKB">
        <authorList>
            <consortium name="RefSeq"/>
        </authorList>
    </citation>
    <scope>IDENTIFICATION</scope>
    <source>
        <tissue evidence="12">Whole body</tissue>
    </source>
</reference>
<keyword evidence="11" id="KW-1185">Reference proteome</keyword>
<dbReference type="PANTHER" id="PTHR21137">
    <property type="entry name" value="ODORANT RECEPTOR"/>
    <property type="match status" value="1"/>
</dbReference>
<dbReference type="GO" id="GO:0005886">
    <property type="term" value="C:plasma membrane"/>
    <property type="evidence" value="ECO:0007669"/>
    <property type="project" value="UniProtKB-SubCell"/>
</dbReference>
<evidence type="ECO:0000256" key="1">
    <source>
        <dbReference type="ARBA" id="ARBA00004651"/>
    </source>
</evidence>
<proteinExistence type="predicted"/>
<keyword evidence="4 10" id="KW-0812">Transmembrane</keyword>
<keyword evidence="9" id="KW-0807">Transducer</keyword>
<dbReference type="OrthoDB" id="6765072at2759"/>
<feature type="transmembrane region" description="Helical" evidence="10">
    <location>
        <begin position="258"/>
        <end position="286"/>
    </location>
</feature>
<evidence type="ECO:0000256" key="10">
    <source>
        <dbReference type="SAM" id="Phobius"/>
    </source>
</evidence>
<feature type="transmembrane region" description="Helical" evidence="10">
    <location>
        <begin position="560"/>
        <end position="582"/>
    </location>
</feature>
<dbReference type="AlphaFoldDB" id="A0A6J1R9J6"/>
<gene>
    <name evidence="12" type="primary">LOC112467344</name>
</gene>
<evidence type="ECO:0000256" key="5">
    <source>
        <dbReference type="ARBA" id="ARBA00022725"/>
    </source>
</evidence>
<feature type="transmembrane region" description="Helical" evidence="10">
    <location>
        <begin position="28"/>
        <end position="46"/>
    </location>
</feature>
<keyword evidence="6 10" id="KW-1133">Transmembrane helix</keyword>
<feature type="transmembrane region" description="Helical" evidence="10">
    <location>
        <begin position="298"/>
        <end position="318"/>
    </location>
</feature>
<keyword evidence="2" id="KW-1003">Cell membrane</keyword>
<feature type="transmembrane region" description="Helical" evidence="10">
    <location>
        <begin position="438"/>
        <end position="461"/>
    </location>
</feature>
<protein>
    <submittedName>
        <fullName evidence="12">Odorant receptor 85b-like</fullName>
    </submittedName>
</protein>
<evidence type="ECO:0000256" key="9">
    <source>
        <dbReference type="ARBA" id="ARBA00023224"/>
    </source>
</evidence>
<organism evidence="11 12">
    <name type="scientific">Temnothorax curvispinosus</name>
    <dbReference type="NCBI Taxonomy" id="300111"/>
    <lineage>
        <taxon>Eukaryota</taxon>
        <taxon>Metazoa</taxon>
        <taxon>Ecdysozoa</taxon>
        <taxon>Arthropoda</taxon>
        <taxon>Hexapoda</taxon>
        <taxon>Insecta</taxon>
        <taxon>Pterygota</taxon>
        <taxon>Neoptera</taxon>
        <taxon>Endopterygota</taxon>
        <taxon>Hymenoptera</taxon>
        <taxon>Apocrita</taxon>
        <taxon>Aculeata</taxon>
        <taxon>Formicoidea</taxon>
        <taxon>Formicidae</taxon>
        <taxon>Myrmicinae</taxon>
        <taxon>Temnothorax</taxon>
    </lineage>
</organism>
<feature type="transmembrane region" description="Helical" evidence="10">
    <location>
        <begin position="175"/>
        <end position="207"/>
    </location>
</feature>
<dbReference type="GO" id="GO:0005549">
    <property type="term" value="F:odorant binding"/>
    <property type="evidence" value="ECO:0007669"/>
    <property type="project" value="InterPro"/>
</dbReference>
<evidence type="ECO:0000256" key="7">
    <source>
        <dbReference type="ARBA" id="ARBA00023136"/>
    </source>
</evidence>
<keyword evidence="3" id="KW-0716">Sensory transduction</keyword>
<dbReference type="RefSeq" id="XP_024891709.1">
    <property type="nucleotide sequence ID" value="XM_025035941.1"/>
</dbReference>
<dbReference type="Pfam" id="PF02949">
    <property type="entry name" value="7tm_6"/>
    <property type="match status" value="2"/>
</dbReference>
<evidence type="ECO:0000313" key="12">
    <source>
        <dbReference type="RefSeq" id="XP_024891709.1"/>
    </source>
</evidence>
<evidence type="ECO:0000256" key="3">
    <source>
        <dbReference type="ARBA" id="ARBA00022606"/>
    </source>
</evidence>
<evidence type="ECO:0000256" key="2">
    <source>
        <dbReference type="ARBA" id="ARBA00022475"/>
    </source>
</evidence>
<feature type="transmembrane region" description="Helical" evidence="10">
    <location>
        <begin position="124"/>
        <end position="145"/>
    </location>
</feature>
<dbReference type="Proteomes" id="UP000504618">
    <property type="component" value="Unplaced"/>
</dbReference>
<evidence type="ECO:0000256" key="6">
    <source>
        <dbReference type="ARBA" id="ARBA00022989"/>
    </source>
</evidence>
<evidence type="ECO:0000256" key="8">
    <source>
        <dbReference type="ARBA" id="ARBA00023170"/>
    </source>
</evidence>
<keyword evidence="5" id="KW-0552">Olfaction</keyword>
<evidence type="ECO:0000313" key="11">
    <source>
        <dbReference type="Proteomes" id="UP000504618"/>
    </source>
</evidence>
<accession>A0A6J1R9J6</accession>
<keyword evidence="7 10" id="KW-0472">Membrane</keyword>
<dbReference type="GO" id="GO:0004984">
    <property type="term" value="F:olfactory receptor activity"/>
    <property type="evidence" value="ECO:0007669"/>
    <property type="project" value="InterPro"/>
</dbReference>
<dbReference type="GeneID" id="112467344"/>
<feature type="transmembrane region" description="Helical" evidence="10">
    <location>
        <begin position="523"/>
        <end position="548"/>
    </location>
</feature>
<feature type="transmembrane region" description="Helical" evidence="10">
    <location>
        <begin position="66"/>
        <end position="85"/>
    </location>
</feature>
<sequence>MKVDVENTVTKAIEIYLRILGIWPNTSYSLFRILFWIISLVIEQIYQYRYIVMHFYMIEFSDMAQILGSAMSYSIFLTRLLIFWYKRRTFNKILTMIAVDWEKSSDTKFSMLTTKCNAKLSQRFVNITVILYLTAVIFFSSKILVKHADDDIAPNVSTRLLIQEMDLPFDVNRTFVYELVIIVQFLHLLVCANGTGLTNALLVHLILHISGQIDILRKSVMEIFPKKNECSSNHLMEIKKIIKKHQNIIIFAEHIEELYSYIAMVFFISDTVLICFLGFTIVTSIGRPNAAENIIKNFVFYFIVNVEAFLFCFAGEYLSAKSKSIGDAAYDSLWYESDSKHGRTILLLIMKSQNYLTITIGNMANLSLEQFSGVSLFHICFNFQQDINDDGERLGRVFQYEIYSKILVKHADGGIGSNVSTRLLILDMDLPFDANRKFVYESVIIVQFFYLLVCSNAMGLLNALLINLVLHISGQIDILRKSVMEIFPKKGMDSSSRFMVQKIIKKHQKIITFSEHIEDLYSYIAMALFVSDTLVICCLGFSIVASLGRPDALKNIINNLVFYFVMNMEAFIYCFAGEYLSAKSKSIGDAGYGSLWYESSSIDCQIILLLIMRSQNQLAITIGKIMNLSLEQFSSILKASASYMSVLFAMY</sequence>